<dbReference type="Proteomes" id="UP001153404">
    <property type="component" value="Unassembled WGS sequence"/>
</dbReference>
<dbReference type="InterPro" id="IPR036291">
    <property type="entry name" value="NAD(P)-bd_dom_sf"/>
</dbReference>
<feature type="domain" description="Gfo/Idh/MocA-like oxidoreductase N-terminal" evidence="1">
    <location>
        <begin position="2"/>
        <end position="115"/>
    </location>
</feature>
<dbReference type="EMBL" id="JAPDIA010000008">
    <property type="protein sequence ID" value="MDG0813600.1"/>
    <property type="molecule type" value="Genomic_DNA"/>
</dbReference>
<dbReference type="Pfam" id="PF22725">
    <property type="entry name" value="GFO_IDH_MocA_C3"/>
    <property type="match status" value="1"/>
</dbReference>
<dbReference type="InterPro" id="IPR055170">
    <property type="entry name" value="GFO_IDH_MocA-like_dom"/>
</dbReference>
<comment type="caution">
    <text evidence="3">The sequence shown here is derived from an EMBL/GenBank/DDBJ whole genome shotgun (WGS) entry which is preliminary data.</text>
</comment>
<sequence length="349" mass="38589">MLKVGIIGCGLMGSLHARTLYRMPGIEIAALYNPSREKAEILSREVGGRVYDSWEQLLEQQIDAVYVATPDHLHTEIAIAVLEAGKHLFLEKVIATSPEDGARIVAASAKRPDLLAMIGYPLRFAPGYRKMKELLAKRDAGKMLQAWSMRAHFLVPSQRVYDKYRDQHYDTPNWYFAGSDKAGPIYSHASHDYDLLHWYGGDIDSVFAYGASSEASQGLSDAFTLAVRYKSGAIAQVSTPWVTRVENDTTGVATERMTIVNTNGELRIKDDNGPEERISFADNDMWERLNGHFVACLREKRQPLVSLEDGLRAIAVSEAALRSLRERREIAVDYGAVPSKTGAAIGGGG</sequence>
<proteinExistence type="predicted"/>
<feature type="domain" description="GFO/IDH/MocA-like oxidoreductase" evidence="2">
    <location>
        <begin position="128"/>
        <end position="266"/>
    </location>
</feature>
<dbReference type="InterPro" id="IPR000683">
    <property type="entry name" value="Gfo/Idh/MocA-like_OxRdtase_N"/>
</dbReference>
<protein>
    <submittedName>
        <fullName evidence="3">Gfo/Idh/MocA family oxidoreductase</fullName>
    </submittedName>
</protein>
<keyword evidence="4" id="KW-1185">Reference proteome</keyword>
<dbReference type="Gene3D" id="3.40.50.720">
    <property type="entry name" value="NAD(P)-binding Rossmann-like Domain"/>
    <property type="match status" value="1"/>
</dbReference>
<accession>A0A9X4KYJ4</accession>
<dbReference type="Gene3D" id="3.30.360.10">
    <property type="entry name" value="Dihydrodipicolinate Reductase, domain 2"/>
    <property type="match status" value="1"/>
</dbReference>
<dbReference type="PANTHER" id="PTHR43377:SF2">
    <property type="entry name" value="BINDING ROSSMANN FOLD OXIDOREDUCTASE, PUTATIVE (AFU_ORTHOLOGUE AFUA_4G00560)-RELATED"/>
    <property type="match status" value="1"/>
</dbReference>
<name>A0A9X4KYJ4_9BACL</name>
<dbReference type="AlphaFoldDB" id="A0A9X4KYJ4"/>
<evidence type="ECO:0000313" key="3">
    <source>
        <dbReference type="EMBL" id="MDG0813600.1"/>
    </source>
</evidence>
<reference evidence="3" key="1">
    <citation type="submission" date="2022-10" db="EMBL/GenBank/DDBJ databases">
        <title>Comparative genomic analysis of Cohnella hashimotonis sp. nov., isolated from the International Space Station.</title>
        <authorList>
            <person name="Simpson A."/>
            <person name="Venkateswaran K."/>
        </authorList>
    </citation>
    <scope>NUCLEOTIDE SEQUENCE</scope>
    <source>
        <strain evidence="3">DSM 28161</strain>
    </source>
</reference>
<dbReference type="SUPFAM" id="SSF55347">
    <property type="entry name" value="Glyceraldehyde-3-phosphate dehydrogenase-like, C-terminal domain"/>
    <property type="match status" value="1"/>
</dbReference>
<dbReference type="RefSeq" id="WP_277537645.1">
    <property type="nucleotide sequence ID" value="NZ_JAPDIA010000008.1"/>
</dbReference>
<dbReference type="GO" id="GO:0000166">
    <property type="term" value="F:nucleotide binding"/>
    <property type="evidence" value="ECO:0007669"/>
    <property type="project" value="InterPro"/>
</dbReference>
<dbReference type="PANTHER" id="PTHR43377">
    <property type="entry name" value="BILIVERDIN REDUCTASE A"/>
    <property type="match status" value="1"/>
</dbReference>
<gene>
    <name evidence="3" type="ORF">OMP40_33135</name>
</gene>
<organism evidence="3 4">
    <name type="scientific">Cohnella rhizosphaerae</name>
    <dbReference type="NCBI Taxonomy" id="1457232"/>
    <lineage>
        <taxon>Bacteria</taxon>
        <taxon>Bacillati</taxon>
        <taxon>Bacillota</taxon>
        <taxon>Bacilli</taxon>
        <taxon>Bacillales</taxon>
        <taxon>Paenibacillaceae</taxon>
        <taxon>Cohnella</taxon>
    </lineage>
</organism>
<evidence type="ECO:0000259" key="1">
    <source>
        <dbReference type="Pfam" id="PF01408"/>
    </source>
</evidence>
<evidence type="ECO:0000313" key="4">
    <source>
        <dbReference type="Proteomes" id="UP001153404"/>
    </source>
</evidence>
<dbReference type="SUPFAM" id="SSF51735">
    <property type="entry name" value="NAD(P)-binding Rossmann-fold domains"/>
    <property type="match status" value="1"/>
</dbReference>
<evidence type="ECO:0000259" key="2">
    <source>
        <dbReference type="Pfam" id="PF22725"/>
    </source>
</evidence>
<dbReference type="Pfam" id="PF01408">
    <property type="entry name" value="GFO_IDH_MocA"/>
    <property type="match status" value="1"/>
</dbReference>
<dbReference type="InterPro" id="IPR051450">
    <property type="entry name" value="Gfo/Idh/MocA_Oxidoreductases"/>
</dbReference>